<dbReference type="Gene3D" id="3.10.10.10">
    <property type="entry name" value="HIV Type 1 Reverse Transcriptase, subunit A, domain 1"/>
    <property type="match status" value="1"/>
</dbReference>
<organism evidence="2 4">
    <name type="scientific">Cucumis melo var. makuwa</name>
    <name type="common">Oriental melon</name>
    <dbReference type="NCBI Taxonomy" id="1194695"/>
    <lineage>
        <taxon>Eukaryota</taxon>
        <taxon>Viridiplantae</taxon>
        <taxon>Streptophyta</taxon>
        <taxon>Embryophyta</taxon>
        <taxon>Tracheophyta</taxon>
        <taxon>Spermatophyta</taxon>
        <taxon>Magnoliopsida</taxon>
        <taxon>eudicotyledons</taxon>
        <taxon>Gunneridae</taxon>
        <taxon>Pentapetalae</taxon>
        <taxon>rosids</taxon>
        <taxon>fabids</taxon>
        <taxon>Cucurbitales</taxon>
        <taxon>Cucurbitaceae</taxon>
        <taxon>Benincaseae</taxon>
        <taxon>Cucumis</taxon>
    </lineage>
</organism>
<proteinExistence type="predicted"/>
<evidence type="ECO:0000259" key="1">
    <source>
        <dbReference type="Pfam" id="PF00078"/>
    </source>
</evidence>
<name>A0A5A7TAD6_CUCMM</name>
<feature type="domain" description="Reverse transcriptase" evidence="1">
    <location>
        <begin position="180"/>
        <end position="249"/>
    </location>
</feature>
<dbReference type="PANTHER" id="PTHR24559">
    <property type="entry name" value="TRANSPOSON TY3-I GAG-POL POLYPROTEIN"/>
    <property type="match status" value="1"/>
</dbReference>
<dbReference type="GO" id="GO:0004601">
    <property type="term" value="F:peroxidase activity"/>
    <property type="evidence" value="ECO:0007669"/>
    <property type="project" value="UniProtKB-KW"/>
</dbReference>
<dbReference type="Gene3D" id="3.30.70.270">
    <property type="match status" value="1"/>
</dbReference>
<dbReference type="InterPro" id="IPR043502">
    <property type="entry name" value="DNA/RNA_pol_sf"/>
</dbReference>
<dbReference type="CDD" id="cd01647">
    <property type="entry name" value="RT_LTR"/>
    <property type="match status" value="1"/>
</dbReference>
<evidence type="ECO:0000313" key="3">
    <source>
        <dbReference type="EMBL" id="TYJ97050.1"/>
    </source>
</evidence>
<reference evidence="4 5" key="1">
    <citation type="submission" date="2019-08" db="EMBL/GenBank/DDBJ databases">
        <title>Draft genome sequences of two oriental melons (Cucumis melo L. var makuwa).</title>
        <authorList>
            <person name="Kwon S.-Y."/>
        </authorList>
    </citation>
    <scope>NUCLEOTIDE SEQUENCE [LARGE SCALE GENOMIC DNA]</scope>
    <source>
        <strain evidence="5">cv. Chang Bougi</strain>
        <strain evidence="4">cv. SW 3</strain>
        <tissue evidence="2">Leaf</tissue>
    </source>
</reference>
<dbReference type="EMBL" id="SSTD01019069">
    <property type="protein sequence ID" value="TYJ97050.1"/>
    <property type="molecule type" value="Genomic_DNA"/>
</dbReference>
<dbReference type="AlphaFoldDB" id="A0A5A7TAD6"/>
<dbReference type="STRING" id="1194695.A0A5A7TAD6"/>
<dbReference type="OrthoDB" id="8059659at2759"/>
<dbReference type="EMBL" id="SSTE01018746">
    <property type="protein sequence ID" value="KAA0038345.1"/>
    <property type="molecule type" value="Genomic_DNA"/>
</dbReference>
<evidence type="ECO:0000313" key="2">
    <source>
        <dbReference type="EMBL" id="KAA0038345.1"/>
    </source>
</evidence>
<dbReference type="InterPro" id="IPR053134">
    <property type="entry name" value="RNA-dir_DNA_polymerase"/>
</dbReference>
<gene>
    <name evidence="3" type="ORF">E5676_scaffold506G001160</name>
    <name evidence="2" type="ORF">E6C27_scaffold270G002210</name>
</gene>
<dbReference type="InterPro" id="IPR043128">
    <property type="entry name" value="Rev_trsase/Diguanyl_cyclase"/>
</dbReference>
<keyword evidence="2" id="KW-0560">Oxidoreductase</keyword>
<dbReference type="Pfam" id="PF00078">
    <property type="entry name" value="RVT_1"/>
    <property type="match status" value="1"/>
</dbReference>
<protein>
    <submittedName>
        <fullName evidence="2">Peroxidase 64</fullName>
    </submittedName>
</protein>
<dbReference type="SUPFAM" id="SSF56672">
    <property type="entry name" value="DNA/RNA polymerases"/>
    <property type="match status" value="1"/>
</dbReference>
<dbReference type="InterPro" id="IPR000477">
    <property type="entry name" value="RT_dom"/>
</dbReference>
<comment type="caution">
    <text evidence="2">The sequence shown here is derived from an EMBL/GenBank/DDBJ whole genome shotgun (WGS) entry which is preliminary data.</text>
</comment>
<evidence type="ECO:0000313" key="4">
    <source>
        <dbReference type="Proteomes" id="UP000321393"/>
    </source>
</evidence>
<dbReference type="Proteomes" id="UP000321393">
    <property type="component" value="Unassembled WGS sequence"/>
</dbReference>
<evidence type="ECO:0000313" key="5">
    <source>
        <dbReference type="Proteomes" id="UP000321947"/>
    </source>
</evidence>
<dbReference type="Proteomes" id="UP000321947">
    <property type="component" value="Unassembled WGS sequence"/>
</dbReference>
<dbReference type="PANTHER" id="PTHR24559:SF450">
    <property type="entry name" value="RNA-DIRECTED DNA POLYMERASE HOMOLOG"/>
    <property type="match status" value="1"/>
</dbReference>
<accession>A0A5A7TAD6</accession>
<sequence>MAHKRIEEKLETFDQEITGIQTKLHKLPTIEENLVSSAKSIERLGIQAEKQQLLLKYVESAAKGKSVIKECSDYTPWGALEGGISLAELYGVDGVPTIQESIPTVLAKFKDAFEWLEELPPRREIEHHIHLKKGTDLVNVRPYRHAYQQKAKMEKLVDEMLTSGVMCPSIGPYSSPVSLVKKKDGSWRFYVDYNALNDVMIVDKFPIIMIEELDELNGVTLFSKIDLKAGYHQIIICIDDIEKTTFRTHEGHYEFLVTL</sequence>
<keyword evidence="2" id="KW-0575">Peroxidase</keyword>